<proteinExistence type="predicted"/>
<dbReference type="EMBL" id="KN834005">
    <property type="protein sequence ID" value="KIK13294.1"/>
    <property type="molecule type" value="Genomic_DNA"/>
</dbReference>
<evidence type="ECO:0000313" key="2">
    <source>
        <dbReference type="Proteomes" id="UP000054018"/>
    </source>
</evidence>
<evidence type="ECO:0000313" key="1">
    <source>
        <dbReference type="EMBL" id="KIK13294.1"/>
    </source>
</evidence>
<accession>A0A0C9YHD6</accession>
<sequence>MKDSGNSPISPKSIRTIFPCSSTPKLLRCMSNCVNIKRSPHTLTGDHRHRACRKSIVYAWPRLHVDKRWILER</sequence>
<keyword evidence="2" id="KW-1185">Reference proteome</keyword>
<dbReference type="AlphaFoldDB" id="A0A0C9YHD6"/>
<name>A0A0C9YHD6_9AGAM</name>
<dbReference type="Proteomes" id="UP000054018">
    <property type="component" value="Unassembled WGS sequence"/>
</dbReference>
<gene>
    <name evidence="1" type="ORF">PISMIDRAFT_646187</name>
</gene>
<organism evidence="1 2">
    <name type="scientific">Pisolithus microcarpus 441</name>
    <dbReference type="NCBI Taxonomy" id="765257"/>
    <lineage>
        <taxon>Eukaryota</taxon>
        <taxon>Fungi</taxon>
        <taxon>Dikarya</taxon>
        <taxon>Basidiomycota</taxon>
        <taxon>Agaricomycotina</taxon>
        <taxon>Agaricomycetes</taxon>
        <taxon>Agaricomycetidae</taxon>
        <taxon>Boletales</taxon>
        <taxon>Sclerodermatineae</taxon>
        <taxon>Pisolithaceae</taxon>
        <taxon>Pisolithus</taxon>
    </lineage>
</organism>
<dbReference type="HOGENOM" id="CLU_2705782_0_0_1"/>
<protein>
    <submittedName>
        <fullName evidence="1">Uncharacterized protein</fullName>
    </submittedName>
</protein>
<reference evidence="1 2" key="1">
    <citation type="submission" date="2014-04" db="EMBL/GenBank/DDBJ databases">
        <authorList>
            <consortium name="DOE Joint Genome Institute"/>
            <person name="Kuo A."/>
            <person name="Kohler A."/>
            <person name="Costa M.D."/>
            <person name="Nagy L.G."/>
            <person name="Floudas D."/>
            <person name="Copeland A."/>
            <person name="Barry K.W."/>
            <person name="Cichocki N."/>
            <person name="Veneault-Fourrey C."/>
            <person name="LaButti K."/>
            <person name="Lindquist E.A."/>
            <person name="Lipzen A."/>
            <person name="Lundell T."/>
            <person name="Morin E."/>
            <person name="Murat C."/>
            <person name="Sun H."/>
            <person name="Tunlid A."/>
            <person name="Henrissat B."/>
            <person name="Grigoriev I.V."/>
            <person name="Hibbett D.S."/>
            <person name="Martin F."/>
            <person name="Nordberg H.P."/>
            <person name="Cantor M.N."/>
            <person name="Hua S.X."/>
        </authorList>
    </citation>
    <scope>NUCLEOTIDE SEQUENCE [LARGE SCALE GENOMIC DNA]</scope>
    <source>
        <strain evidence="1 2">441</strain>
    </source>
</reference>
<reference evidence="2" key="2">
    <citation type="submission" date="2015-01" db="EMBL/GenBank/DDBJ databases">
        <title>Evolutionary Origins and Diversification of the Mycorrhizal Mutualists.</title>
        <authorList>
            <consortium name="DOE Joint Genome Institute"/>
            <consortium name="Mycorrhizal Genomics Consortium"/>
            <person name="Kohler A."/>
            <person name="Kuo A."/>
            <person name="Nagy L.G."/>
            <person name="Floudas D."/>
            <person name="Copeland A."/>
            <person name="Barry K.W."/>
            <person name="Cichocki N."/>
            <person name="Veneault-Fourrey C."/>
            <person name="LaButti K."/>
            <person name="Lindquist E.A."/>
            <person name="Lipzen A."/>
            <person name="Lundell T."/>
            <person name="Morin E."/>
            <person name="Murat C."/>
            <person name="Riley R."/>
            <person name="Ohm R."/>
            <person name="Sun H."/>
            <person name="Tunlid A."/>
            <person name="Henrissat B."/>
            <person name="Grigoriev I.V."/>
            <person name="Hibbett D.S."/>
            <person name="Martin F."/>
        </authorList>
    </citation>
    <scope>NUCLEOTIDE SEQUENCE [LARGE SCALE GENOMIC DNA]</scope>
    <source>
        <strain evidence="2">441</strain>
    </source>
</reference>